<comment type="catalytic activity">
    <reaction evidence="14 15">
        <text>pyruvate + ATP + H2O = phosphoenolpyruvate + AMP + phosphate + 2 H(+)</text>
        <dbReference type="Rhea" id="RHEA:11364"/>
        <dbReference type="ChEBI" id="CHEBI:15361"/>
        <dbReference type="ChEBI" id="CHEBI:15377"/>
        <dbReference type="ChEBI" id="CHEBI:15378"/>
        <dbReference type="ChEBI" id="CHEBI:30616"/>
        <dbReference type="ChEBI" id="CHEBI:43474"/>
        <dbReference type="ChEBI" id="CHEBI:58702"/>
        <dbReference type="ChEBI" id="CHEBI:456215"/>
        <dbReference type="EC" id="2.7.9.2"/>
    </reaction>
</comment>
<evidence type="ECO:0000256" key="15">
    <source>
        <dbReference type="PIRNR" id="PIRNR000854"/>
    </source>
</evidence>
<dbReference type="GO" id="GO:0046872">
    <property type="term" value="F:metal ion binding"/>
    <property type="evidence" value="ECO:0007669"/>
    <property type="project" value="UniProtKB-KW"/>
</dbReference>
<gene>
    <name evidence="19" type="primary">pps</name>
    <name evidence="19" type="ORF">R50_0058</name>
</gene>
<comment type="similarity">
    <text evidence="4 15">Belongs to the PEP-utilizing enzyme family.</text>
</comment>
<dbReference type="PIRSF" id="PIRSF000854">
    <property type="entry name" value="PEP_synthase"/>
    <property type="match status" value="1"/>
</dbReference>
<proteinExistence type="inferred from homology"/>
<dbReference type="InterPro" id="IPR006319">
    <property type="entry name" value="PEP_synth"/>
</dbReference>
<dbReference type="PROSITE" id="PS00742">
    <property type="entry name" value="PEP_ENZYMES_2"/>
    <property type="match status" value="1"/>
</dbReference>
<dbReference type="Gene3D" id="3.30.1490.20">
    <property type="entry name" value="ATP-grasp fold, A domain"/>
    <property type="match status" value="1"/>
</dbReference>
<evidence type="ECO:0000259" key="17">
    <source>
        <dbReference type="Pfam" id="PF01326"/>
    </source>
</evidence>
<dbReference type="Gene3D" id="3.30.470.20">
    <property type="entry name" value="ATP-grasp fold, B domain"/>
    <property type="match status" value="1"/>
</dbReference>
<evidence type="ECO:0000256" key="2">
    <source>
        <dbReference type="ARBA" id="ARBA00002988"/>
    </source>
</evidence>
<evidence type="ECO:0000256" key="10">
    <source>
        <dbReference type="ARBA" id="ARBA00022777"/>
    </source>
</evidence>
<keyword evidence="7 15" id="KW-0808">Transferase</keyword>
<accession>A0A6F8ZD07</accession>
<dbReference type="InterPro" id="IPR000121">
    <property type="entry name" value="PEP_util_C"/>
</dbReference>
<dbReference type="SUPFAM" id="SSF51621">
    <property type="entry name" value="Phosphoenolpyruvate/pyruvate domain"/>
    <property type="match status" value="1"/>
</dbReference>
<feature type="domain" description="PEP-utilising enzyme C-terminal" evidence="18">
    <location>
        <begin position="498"/>
        <end position="807"/>
    </location>
</feature>
<evidence type="ECO:0000256" key="1">
    <source>
        <dbReference type="ARBA" id="ARBA00001946"/>
    </source>
</evidence>
<dbReference type="Pfam" id="PF02896">
    <property type="entry name" value="PEP-utilizers_C"/>
    <property type="match status" value="1"/>
</dbReference>
<evidence type="ECO:0000256" key="13">
    <source>
        <dbReference type="ARBA" id="ARBA00033470"/>
    </source>
</evidence>
<dbReference type="InterPro" id="IPR013815">
    <property type="entry name" value="ATP_grasp_subdomain_1"/>
</dbReference>
<dbReference type="InterPro" id="IPR036637">
    <property type="entry name" value="Phosphohistidine_dom_sf"/>
</dbReference>
<dbReference type="InterPro" id="IPR002192">
    <property type="entry name" value="PPDK_AMP/ATP-bd"/>
</dbReference>
<evidence type="ECO:0000259" key="18">
    <source>
        <dbReference type="Pfam" id="PF02896"/>
    </source>
</evidence>
<evidence type="ECO:0000256" key="6">
    <source>
        <dbReference type="ARBA" id="ARBA00021623"/>
    </source>
</evidence>
<dbReference type="NCBIfam" id="TIGR01418">
    <property type="entry name" value="PEP_synth"/>
    <property type="match status" value="1"/>
</dbReference>
<dbReference type="PANTHER" id="PTHR43030:SF1">
    <property type="entry name" value="PHOSPHOENOLPYRUVATE SYNTHASE"/>
    <property type="match status" value="1"/>
</dbReference>
<dbReference type="InterPro" id="IPR015813">
    <property type="entry name" value="Pyrv/PenolPyrv_kinase-like_dom"/>
</dbReference>
<keyword evidence="11 15" id="KW-0067">ATP-binding</keyword>
<feature type="domain" description="PEP-utilising enzyme mobile" evidence="16">
    <location>
        <begin position="402"/>
        <end position="473"/>
    </location>
</feature>
<dbReference type="KEGG" id="hfv:R50_0058"/>
<evidence type="ECO:0000256" key="5">
    <source>
        <dbReference type="ARBA" id="ARBA00011996"/>
    </source>
</evidence>
<dbReference type="PANTHER" id="PTHR43030">
    <property type="entry name" value="PHOSPHOENOLPYRUVATE SYNTHASE"/>
    <property type="match status" value="1"/>
</dbReference>
<protein>
    <recommendedName>
        <fullName evidence="6 15">Phosphoenolpyruvate synthase</fullName>
        <shortName evidence="15">PEP synthase</shortName>
        <ecNumber evidence="5 15">2.7.9.2</ecNumber>
    </recommendedName>
    <alternativeName>
        <fullName evidence="13 15">Pyruvate, water dikinase</fullName>
    </alternativeName>
</protein>
<evidence type="ECO:0000259" key="16">
    <source>
        <dbReference type="Pfam" id="PF00391"/>
    </source>
</evidence>
<name>A0A6F8ZD07_9FIRM</name>
<dbReference type="EMBL" id="LR778114">
    <property type="protein sequence ID" value="CAB1127564.1"/>
    <property type="molecule type" value="Genomic_DNA"/>
</dbReference>
<dbReference type="GO" id="GO:0005524">
    <property type="term" value="F:ATP binding"/>
    <property type="evidence" value="ECO:0007669"/>
    <property type="project" value="UniProtKB-KW"/>
</dbReference>
<dbReference type="UniPathway" id="UPA00138"/>
<reference evidence="19 20" key="1">
    <citation type="submission" date="2020-02" db="EMBL/GenBank/DDBJ databases">
        <authorList>
            <person name="Hogendoorn C."/>
        </authorList>
    </citation>
    <scope>NUCLEOTIDE SEQUENCE [LARGE SCALE GENOMIC DNA]</scope>
    <source>
        <strain evidence="19">R501</strain>
    </source>
</reference>
<keyword evidence="8 15" id="KW-0479">Metal-binding</keyword>
<evidence type="ECO:0000256" key="8">
    <source>
        <dbReference type="ARBA" id="ARBA00022723"/>
    </source>
</evidence>
<keyword evidence="9 15" id="KW-0547">Nucleotide-binding</keyword>
<dbReference type="FunFam" id="3.30.470.20:FF:000017">
    <property type="entry name" value="Phosphoenolpyruvate synthase"/>
    <property type="match status" value="1"/>
</dbReference>
<dbReference type="Gene3D" id="3.20.20.60">
    <property type="entry name" value="Phosphoenolpyruvate-binding domains"/>
    <property type="match status" value="1"/>
</dbReference>
<dbReference type="FunFam" id="3.30.1490.20:FF:000010">
    <property type="entry name" value="Phosphoenolpyruvate synthase"/>
    <property type="match status" value="1"/>
</dbReference>
<evidence type="ECO:0000256" key="7">
    <source>
        <dbReference type="ARBA" id="ARBA00022679"/>
    </source>
</evidence>
<keyword evidence="19" id="KW-0670">Pyruvate</keyword>
<dbReference type="EC" id="2.7.9.2" evidence="5 15"/>
<evidence type="ECO:0000313" key="19">
    <source>
        <dbReference type="EMBL" id="CAB1127564.1"/>
    </source>
</evidence>
<dbReference type="Gene3D" id="3.50.30.10">
    <property type="entry name" value="Phosphohistidine domain"/>
    <property type="match status" value="1"/>
</dbReference>
<organism evidence="19 20">
    <name type="scientific">Candidatus Hydrogenisulfobacillus filiaventi</name>
    <dbReference type="NCBI Taxonomy" id="2707344"/>
    <lineage>
        <taxon>Bacteria</taxon>
        <taxon>Bacillati</taxon>
        <taxon>Bacillota</taxon>
        <taxon>Clostridia</taxon>
        <taxon>Eubacteriales</taxon>
        <taxon>Clostridiales Family XVII. Incertae Sedis</taxon>
        <taxon>Candidatus Hydrogenisulfobacillus</taxon>
    </lineage>
</organism>
<comment type="pathway">
    <text evidence="3 15">Carbohydrate biosynthesis; gluconeogenesis.</text>
</comment>
<dbReference type="Pfam" id="PF00391">
    <property type="entry name" value="PEP-utilizers"/>
    <property type="match status" value="1"/>
</dbReference>
<dbReference type="SUPFAM" id="SSF52009">
    <property type="entry name" value="Phosphohistidine domain"/>
    <property type="match status" value="1"/>
</dbReference>
<dbReference type="InterPro" id="IPR008279">
    <property type="entry name" value="PEP-util_enz_mobile_dom"/>
</dbReference>
<comment type="function">
    <text evidence="2 15">Catalyzes the phosphorylation of pyruvate to phosphoenolpyruvate.</text>
</comment>
<evidence type="ECO:0000256" key="3">
    <source>
        <dbReference type="ARBA" id="ARBA00004742"/>
    </source>
</evidence>
<comment type="cofactor">
    <cofactor evidence="1 15">
        <name>Mg(2+)</name>
        <dbReference type="ChEBI" id="CHEBI:18420"/>
    </cofactor>
</comment>
<dbReference type="Proteomes" id="UP000503399">
    <property type="component" value="Chromosome"/>
</dbReference>
<dbReference type="GO" id="GO:0008986">
    <property type="term" value="F:pyruvate, water dikinase activity"/>
    <property type="evidence" value="ECO:0007669"/>
    <property type="project" value="UniProtKB-EC"/>
</dbReference>
<sequence>MQAGNKEGAAGAASPWQWIRRFREVGIGDVPLVGGKNASLGEMIRELAAAGVPVPDGFAITADAFRHYLRENAIEQPLLDLLNGVQGNDVDTLERTSRAAAELVLGGHMPADLETEILDAYRELSAEYGTDALEVAVRSSATVEDLPGASFAGAHETYLNIQGPAALLQAVKQCFASLYTPRAIRYREDMGFAHGQAALSVGVQKMLNSSEAASGVMFTLDTETGFRNVVQIDAIWGLGENIVQGRVGPDEFYVHKPTLQAGYRPLIWKKLGTKEFRLTFDRSTRRHHNRPVPKADRARFCLTDEEVLQLARWAVQVEAHYSARNGKPTPMDMEFAKDGPDGGLYIVQARPETVHSTRRTPSFEVYELEERGPVLAEGLAIGERIASGPVRVIKDPRLMDRFQPGEILVTETTNPDWEPIMRIAKAIITERGGRTSHAAIVTRELGIPAVVGVKDATRLLSDGQTVTVSCAEGEMGRIYQGALRFKVDTVDPGSLPPTRTQVMLNVANPEQAFGLALLPGDGVGLARMEFIFAEWVGIHPLALLHPDRLSPREQRQLAARIHGYPDGHAYFVDRLSQGIAVLAAAFYPRPVILRFSDFKTNEYATLLGGAVFEPKEDNPMLGWRGASRYYHPDYRDGFLLEVEAVRRVRDTMGLTNLKVMVPFCRTPEEGARVLEVMRAGGLERGQNGLEVYVMAEIPSNITLAAEFAAIFDGFSIGSNDLTQLTLGVDRDSERVAPLFNERNPAVQRACAALIHAAHDAGRKVGICGQAPSDYPDFAAFLVQEGIDSISLNPDAFLRTKRRIAEMEATLAAPS</sequence>
<feature type="domain" description="Pyruvate phosphate dikinase AMP/ATP-binding" evidence="17">
    <location>
        <begin position="31"/>
        <end position="360"/>
    </location>
</feature>
<dbReference type="NCBIfam" id="NF005057">
    <property type="entry name" value="PRK06464.1"/>
    <property type="match status" value="1"/>
</dbReference>
<evidence type="ECO:0000256" key="4">
    <source>
        <dbReference type="ARBA" id="ARBA00007837"/>
    </source>
</evidence>
<evidence type="ECO:0000256" key="11">
    <source>
        <dbReference type="ARBA" id="ARBA00022840"/>
    </source>
</evidence>
<dbReference type="PROSITE" id="PS00370">
    <property type="entry name" value="PEP_ENZYMES_PHOS_SITE"/>
    <property type="match status" value="1"/>
</dbReference>
<evidence type="ECO:0000256" key="12">
    <source>
        <dbReference type="ARBA" id="ARBA00022842"/>
    </source>
</evidence>
<evidence type="ECO:0000313" key="20">
    <source>
        <dbReference type="Proteomes" id="UP000503399"/>
    </source>
</evidence>
<dbReference type="Pfam" id="PF01326">
    <property type="entry name" value="PPDK_N"/>
    <property type="match status" value="1"/>
</dbReference>
<evidence type="ECO:0000256" key="9">
    <source>
        <dbReference type="ARBA" id="ARBA00022741"/>
    </source>
</evidence>
<evidence type="ECO:0000256" key="14">
    <source>
        <dbReference type="ARBA" id="ARBA00047700"/>
    </source>
</evidence>
<dbReference type="AlphaFoldDB" id="A0A6F8ZD07"/>
<dbReference type="PRINTS" id="PR01736">
    <property type="entry name" value="PHPHTRNFRASE"/>
</dbReference>
<dbReference type="InterPro" id="IPR040442">
    <property type="entry name" value="Pyrv_kinase-like_dom_sf"/>
</dbReference>
<dbReference type="InterPro" id="IPR023151">
    <property type="entry name" value="PEP_util_CS"/>
</dbReference>
<dbReference type="InterPro" id="IPR018274">
    <property type="entry name" value="PEP_util_AS"/>
</dbReference>
<keyword evidence="12 15" id="KW-0460">Magnesium</keyword>
<dbReference type="GO" id="GO:0006094">
    <property type="term" value="P:gluconeogenesis"/>
    <property type="evidence" value="ECO:0007669"/>
    <property type="project" value="UniProtKB-UniPathway"/>
</dbReference>
<dbReference type="SUPFAM" id="SSF56059">
    <property type="entry name" value="Glutathione synthetase ATP-binding domain-like"/>
    <property type="match status" value="1"/>
</dbReference>
<keyword evidence="10 15" id="KW-0418">Kinase</keyword>
<keyword evidence="20" id="KW-1185">Reference proteome</keyword>